<proteinExistence type="predicted"/>
<accession>A0ACB6FAI9</accession>
<keyword evidence="2" id="KW-1185">Reference proteome</keyword>
<evidence type="ECO:0000313" key="2">
    <source>
        <dbReference type="Proteomes" id="UP000293547"/>
    </source>
</evidence>
<dbReference type="EMBL" id="PDWZ02000011">
    <property type="protein sequence ID" value="KAB2101481.1"/>
    <property type="molecule type" value="Genomic_DNA"/>
</dbReference>
<reference evidence="1 2" key="1">
    <citation type="journal article" date="2019" name="bioRxiv">
        <title>Genomics, evolutionary history and diagnostics of the Alternaria alternata species group including apple and Asian pear pathotypes.</title>
        <authorList>
            <person name="Armitage A.D."/>
            <person name="Cockerton H.M."/>
            <person name="Sreenivasaprasad S."/>
            <person name="Woodhall J.W."/>
            <person name="Lane C.R."/>
            <person name="Harrison R.J."/>
            <person name="Clarkson J.P."/>
        </authorList>
    </citation>
    <scope>NUCLEOTIDE SEQUENCE [LARGE SCALE GENOMIC DNA]</scope>
    <source>
        <strain evidence="1 2">FERA 650</strain>
    </source>
</reference>
<sequence length="116" mass="13489">MAISKYETIMWEEKLKEQILSHYRILHAEKLTPVSVLEVISTKHPSVYKSFIVMIDTPRSTEYKVLLHTEGKRSVGDTLEHLLLSLRQKLALPLDRLVLDADEERSLWAEAMEGYH</sequence>
<gene>
    <name evidence="1" type="ORF">AG0111_0g10560</name>
</gene>
<dbReference type="Proteomes" id="UP000293547">
    <property type="component" value="Unassembled WGS sequence"/>
</dbReference>
<evidence type="ECO:0000313" key="1">
    <source>
        <dbReference type="EMBL" id="KAB2101481.1"/>
    </source>
</evidence>
<organism evidence="1 2">
    <name type="scientific">Alternaria gaisen</name>
    <dbReference type="NCBI Taxonomy" id="167740"/>
    <lineage>
        <taxon>Eukaryota</taxon>
        <taxon>Fungi</taxon>
        <taxon>Dikarya</taxon>
        <taxon>Ascomycota</taxon>
        <taxon>Pezizomycotina</taxon>
        <taxon>Dothideomycetes</taxon>
        <taxon>Pleosporomycetidae</taxon>
        <taxon>Pleosporales</taxon>
        <taxon>Pleosporineae</taxon>
        <taxon>Pleosporaceae</taxon>
        <taxon>Alternaria</taxon>
        <taxon>Alternaria sect. Alternaria</taxon>
    </lineage>
</organism>
<protein>
    <submittedName>
        <fullName evidence="1">Uncharacterized protein</fullName>
    </submittedName>
</protein>
<comment type="caution">
    <text evidence="1">The sequence shown here is derived from an EMBL/GenBank/DDBJ whole genome shotgun (WGS) entry which is preliminary data.</text>
</comment>
<name>A0ACB6FAI9_9PLEO</name>